<evidence type="ECO:0000313" key="2">
    <source>
        <dbReference type="Proteomes" id="UP000095300"/>
    </source>
</evidence>
<evidence type="ECO:0000313" key="1">
    <source>
        <dbReference type="EnsemblMetazoa" id="SCAU005127-PA"/>
    </source>
</evidence>
<reference evidence="1" key="1">
    <citation type="submission" date="2020-05" db="UniProtKB">
        <authorList>
            <consortium name="EnsemblMetazoa"/>
        </authorList>
    </citation>
    <scope>IDENTIFICATION</scope>
    <source>
        <strain evidence="1">USDA</strain>
    </source>
</reference>
<proteinExistence type="predicted"/>
<dbReference type="Proteomes" id="UP000095300">
    <property type="component" value="Unassembled WGS sequence"/>
</dbReference>
<gene>
    <name evidence="1" type="primary">106088935</name>
</gene>
<sequence length="447" mass="50867">MEDESIMENVEEKQIIYNGKCKERDIIFNSTYEELDSNYAINEAEMMQNVTKRDQHQFHQKNLITSRPLDFREPQQIAVMSSMLSAGGSLKQISPIKSLNPYRQCKPWKPETQISNIYEPMSPVKLNSNATASKLNIYQPMTPVKMKSTMATSNSPPRLNEYTLPMKIKLKKSNESPKQQRYLSHSRTYEEIPSLHIKSNDLTSYDEPLELMQSTHLPSEPTTPNSVAGIYVEMIPQRVEKENSKLFKDSLEETSETSNSSSSSLSSSGIYEQISPIKFKQKSYHSGAKPLNYEHSYAEPLFVEKFKEDDSITAEAYEKLSPVKSKLATPRSLFPIKMDDNITLSVSPKGDSLSSNSYEEPQNVMEFSNSTHIKDLSCISLSRTYEEIPSFVTPSTAVTPYDSFEESSVEVVKKKSLKSCFLSLVRRKSHNSPVWCKSNSWMRITAV</sequence>
<organism evidence="1 2">
    <name type="scientific">Stomoxys calcitrans</name>
    <name type="common">Stable fly</name>
    <name type="synonym">Conops calcitrans</name>
    <dbReference type="NCBI Taxonomy" id="35570"/>
    <lineage>
        <taxon>Eukaryota</taxon>
        <taxon>Metazoa</taxon>
        <taxon>Ecdysozoa</taxon>
        <taxon>Arthropoda</taxon>
        <taxon>Hexapoda</taxon>
        <taxon>Insecta</taxon>
        <taxon>Pterygota</taxon>
        <taxon>Neoptera</taxon>
        <taxon>Endopterygota</taxon>
        <taxon>Diptera</taxon>
        <taxon>Brachycera</taxon>
        <taxon>Muscomorpha</taxon>
        <taxon>Muscoidea</taxon>
        <taxon>Muscidae</taxon>
        <taxon>Stomoxys</taxon>
    </lineage>
</organism>
<keyword evidence="2" id="KW-1185">Reference proteome</keyword>
<protein>
    <submittedName>
        <fullName evidence="1">Uncharacterized protein</fullName>
    </submittedName>
</protein>
<dbReference type="VEuPathDB" id="VectorBase:SCAU005127"/>
<accession>A0A1I8P5Y2</accession>
<dbReference type="EnsemblMetazoa" id="SCAU005127-RA">
    <property type="protein sequence ID" value="SCAU005127-PA"/>
    <property type="gene ID" value="SCAU005127"/>
</dbReference>
<dbReference type="AlphaFoldDB" id="A0A1I8P5Y2"/>
<name>A0A1I8P5Y2_STOCA</name>